<dbReference type="Pfam" id="PF00069">
    <property type="entry name" value="Pkinase"/>
    <property type="match status" value="1"/>
</dbReference>
<dbReference type="SMART" id="SM00220">
    <property type="entry name" value="S_TKc"/>
    <property type="match status" value="1"/>
</dbReference>
<dbReference type="GO" id="GO:0005524">
    <property type="term" value="F:ATP binding"/>
    <property type="evidence" value="ECO:0007669"/>
    <property type="project" value="UniProtKB-UniRule"/>
</dbReference>
<dbReference type="InterPro" id="IPR011009">
    <property type="entry name" value="Kinase-like_dom_sf"/>
</dbReference>
<dbReference type="EMBL" id="JABFRW010000076">
    <property type="protein sequence ID" value="NOT33882.1"/>
    <property type="molecule type" value="Genomic_DNA"/>
</dbReference>
<keyword evidence="7" id="KW-1133">Transmembrane helix</keyword>
<evidence type="ECO:0000256" key="6">
    <source>
        <dbReference type="PROSITE-ProRule" id="PRU10141"/>
    </source>
</evidence>
<feature type="repeat" description="TPR" evidence="5">
    <location>
        <begin position="679"/>
        <end position="712"/>
    </location>
</feature>
<evidence type="ECO:0000256" key="5">
    <source>
        <dbReference type="PROSITE-ProRule" id="PRU00339"/>
    </source>
</evidence>
<dbReference type="Proteomes" id="UP000580839">
    <property type="component" value="Unassembled WGS sequence"/>
</dbReference>
<accession>A0A849SET0</accession>
<feature type="transmembrane region" description="Helical" evidence="7">
    <location>
        <begin position="321"/>
        <end position="343"/>
    </location>
</feature>
<sequence length="900" mass="100128">MPTPDASETDPGAAQHWPGRVILGRYRVERLLGHGGMGEVLLAQDTLLNRRVALKRVRSTDQAGGDRRRAILKEARRASRISDARIAAIHDVLELDDDLLIVMEYVDGTTLRERMVEPVPLQDFWDLSTQCIAAVAVAHDHGLIHRDIKPENLMVTTQGQIKILDFGIARRTESTPDTTSPSSTTWTAESEANVIAGTPQYMAPEAHYGGTLDGRTDIFALGTVFYEMLAARNPFAGDTYDAVRERIMNAAPEPVTRVNPTVGVALSDVIAKMMSKDPARRHPTCADLMQDLLAARGSVALPDTRADRIATRLIVSPWRRAVSWSTLMLPLVAIVAALLTWGVSRAPFASKLPRDRNLAVLPPATPGASEDFAEFGLGSIARLHARLQRHQDRPGFQLASFQDALDERVDDVVDARRVLGTNLTLASSLEQRTDSFRGRLELWDGATGKRMSVRVVETPLAKPFEFEDRLYREAVKLVGLEPRRTDASSEFGVRGAGTLRFLLQGIGRVLHATTEAQARHAIEDLELACRTEPEAAAARTWLAHAELKCYRLASDTSCLARAEASAREAIALDSSRSEGHRVLGAVWFSRKNASASLEALARACRLDSTDDAAWSNLGRTYARLGRPEQERAVYEAVIAQRPHCWQPYWWLAVWQFRAGHVDEAIGMYESMIRRSPDFHRGYQGLGGMLVLRGDYDRAIDSLQRAIALCPTKIAFDNLGTAFFNSHRFEESIGAYNQSFQFGFADYQSWLNLGDAYFWLRNRSDQASEAYAQAVRLGREEERERVRNGNSFDVMIPAHLATLLPKLGQPDSARTELRRALAADSANSMVQYCAALTLWQLGERDRATTWLERAVQGGYPLAWLRDSPIFEEWRAERRFGALIAAIDPQPQPISSSPGERR</sequence>
<keyword evidence="7" id="KW-0472">Membrane</keyword>
<proteinExistence type="predicted"/>
<dbReference type="Pfam" id="PF13432">
    <property type="entry name" value="TPR_16"/>
    <property type="match status" value="2"/>
</dbReference>
<dbReference type="PROSITE" id="PS50011">
    <property type="entry name" value="PROTEIN_KINASE_DOM"/>
    <property type="match status" value="1"/>
</dbReference>
<dbReference type="Gene3D" id="1.10.510.10">
    <property type="entry name" value="Transferase(Phosphotransferase) domain 1"/>
    <property type="match status" value="1"/>
</dbReference>
<dbReference type="Pfam" id="PF13181">
    <property type="entry name" value="TPR_8"/>
    <property type="match status" value="2"/>
</dbReference>
<keyword evidence="5" id="KW-0802">TPR repeat</keyword>
<evidence type="ECO:0000256" key="4">
    <source>
        <dbReference type="ARBA" id="ARBA00022840"/>
    </source>
</evidence>
<dbReference type="PANTHER" id="PTHR43289:SF6">
    <property type="entry name" value="SERINE_THREONINE-PROTEIN KINASE NEKL-3"/>
    <property type="match status" value="1"/>
</dbReference>
<keyword evidence="2 6" id="KW-0547">Nucleotide-binding</keyword>
<dbReference type="PANTHER" id="PTHR43289">
    <property type="entry name" value="MITOGEN-ACTIVATED PROTEIN KINASE KINASE KINASE 20-RELATED"/>
    <property type="match status" value="1"/>
</dbReference>
<dbReference type="InterPro" id="IPR017441">
    <property type="entry name" value="Protein_kinase_ATP_BS"/>
</dbReference>
<dbReference type="SUPFAM" id="SSF56112">
    <property type="entry name" value="Protein kinase-like (PK-like)"/>
    <property type="match status" value="1"/>
</dbReference>
<gene>
    <name evidence="9" type="ORF">HOP12_06900</name>
</gene>
<keyword evidence="3 9" id="KW-0418">Kinase</keyword>
<keyword evidence="7" id="KW-0812">Transmembrane</keyword>
<dbReference type="PROSITE" id="PS00108">
    <property type="entry name" value="PROTEIN_KINASE_ST"/>
    <property type="match status" value="1"/>
</dbReference>
<dbReference type="PROSITE" id="PS00107">
    <property type="entry name" value="PROTEIN_KINASE_ATP"/>
    <property type="match status" value="1"/>
</dbReference>
<keyword evidence="4 6" id="KW-0067">ATP-binding</keyword>
<evidence type="ECO:0000256" key="3">
    <source>
        <dbReference type="ARBA" id="ARBA00022777"/>
    </source>
</evidence>
<organism evidence="9 10">
    <name type="scientific">Eiseniibacteriota bacterium</name>
    <dbReference type="NCBI Taxonomy" id="2212470"/>
    <lineage>
        <taxon>Bacteria</taxon>
        <taxon>Candidatus Eiseniibacteriota</taxon>
    </lineage>
</organism>
<dbReference type="Gene3D" id="1.25.40.10">
    <property type="entry name" value="Tetratricopeptide repeat domain"/>
    <property type="match status" value="2"/>
</dbReference>
<protein>
    <submittedName>
        <fullName evidence="9">Protein kinase</fullName>
    </submittedName>
</protein>
<dbReference type="CDD" id="cd14014">
    <property type="entry name" value="STKc_PknB_like"/>
    <property type="match status" value="1"/>
</dbReference>
<reference evidence="9 10" key="1">
    <citation type="submission" date="2020-04" db="EMBL/GenBank/DDBJ databases">
        <title>Metagenomic profiling of ammonia- and methane-oxidizing microorganisms in a Dutch drinking water treatment plant.</title>
        <authorList>
            <person name="Poghosyan L."/>
            <person name="Leucker S."/>
        </authorList>
    </citation>
    <scope>NUCLEOTIDE SEQUENCE [LARGE SCALE GENOMIC DNA]</scope>
    <source>
        <strain evidence="9">S-RSF-IL-03</strain>
    </source>
</reference>
<evidence type="ECO:0000259" key="8">
    <source>
        <dbReference type="PROSITE" id="PS50011"/>
    </source>
</evidence>
<dbReference type="Gene3D" id="3.30.200.20">
    <property type="entry name" value="Phosphorylase Kinase, domain 1"/>
    <property type="match status" value="1"/>
</dbReference>
<evidence type="ECO:0000256" key="7">
    <source>
        <dbReference type="SAM" id="Phobius"/>
    </source>
</evidence>
<evidence type="ECO:0000256" key="1">
    <source>
        <dbReference type="ARBA" id="ARBA00022679"/>
    </source>
</evidence>
<dbReference type="InterPro" id="IPR000719">
    <property type="entry name" value="Prot_kinase_dom"/>
</dbReference>
<dbReference type="InterPro" id="IPR011990">
    <property type="entry name" value="TPR-like_helical_dom_sf"/>
</dbReference>
<evidence type="ECO:0000313" key="9">
    <source>
        <dbReference type="EMBL" id="NOT33882.1"/>
    </source>
</evidence>
<keyword evidence="1" id="KW-0808">Transferase</keyword>
<feature type="domain" description="Protein kinase" evidence="8">
    <location>
        <begin position="26"/>
        <end position="293"/>
    </location>
</feature>
<evidence type="ECO:0000256" key="2">
    <source>
        <dbReference type="ARBA" id="ARBA00022741"/>
    </source>
</evidence>
<evidence type="ECO:0000313" key="10">
    <source>
        <dbReference type="Proteomes" id="UP000580839"/>
    </source>
</evidence>
<comment type="caution">
    <text evidence="9">The sequence shown here is derived from an EMBL/GenBank/DDBJ whole genome shotgun (WGS) entry which is preliminary data.</text>
</comment>
<dbReference type="InterPro" id="IPR008271">
    <property type="entry name" value="Ser/Thr_kinase_AS"/>
</dbReference>
<dbReference type="PROSITE" id="PS50005">
    <property type="entry name" value="TPR"/>
    <property type="match status" value="1"/>
</dbReference>
<dbReference type="SUPFAM" id="SSF48452">
    <property type="entry name" value="TPR-like"/>
    <property type="match status" value="2"/>
</dbReference>
<dbReference type="GO" id="GO:0004674">
    <property type="term" value="F:protein serine/threonine kinase activity"/>
    <property type="evidence" value="ECO:0007669"/>
    <property type="project" value="TreeGrafter"/>
</dbReference>
<name>A0A849SET0_UNCEI</name>
<dbReference type="InterPro" id="IPR019734">
    <property type="entry name" value="TPR_rpt"/>
</dbReference>
<dbReference type="SMART" id="SM00028">
    <property type="entry name" value="TPR"/>
    <property type="match status" value="4"/>
</dbReference>
<dbReference type="AlphaFoldDB" id="A0A849SET0"/>
<feature type="binding site" evidence="6">
    <location>
        <position position="55"/>
    </location>
    <ligand>
        <name>ATP</name>
        <dbReference type="ChEBI" id="CHEBI:30616"/>
    </ligand>
</feature>